<dbReference type="PROSITE" id="PS50157">
    <property type="entry name" value="ZINC_FINGER_C2H2_2"/>
    <property type="match status" value="2"/>
</dbReference>
<dbReference type="SUPFAM" id="SSF57667">
    <property type="entry name" value="beta-beta-alpha zinc fingers"/>
    <property type="match status" value="1"/>
</dbReference>
<evidence type="ECO:0000256" key="1">
    <source>
        <dbReference type="ARBA" id="ARBA00004123"/>
    </source>
</evidence>
<evidence type="ECO:0000256" key="4">
    <source>
        <dbReference type="ARBA" id="ARBA00022771"/>
    </source>
</evidence>
<feature type="domain" description="C2H2-type" evidence="9">
    <location>
        <begin position="247"/>
        <end position="271"/>
    </location>
</feature>
<feature type="compositionally biased region" description="Low complexity" evidence="8">
    <location>
        <begin position="1"/>
        <end position="20"/>
    </location>
</feature>
<dbReference type="AlphaFoldDB" id="A0A9P5XHW5"/>
<dbReference type="Pfam" id="PF00096">
    <property type="entry name" value="zf-C2H2"/>
    <property type="match status" value="1"/>
</dbReference>
<keyword evidence="4 7" id="KW-0863">Zinc-finger</keyword>
<evidence type="ECO:0000313" key="10">
    <source>
        <dbReference type="EMBL" id="KAF9450056.1"/>
    </source>
</evidence>
<dbReference type="Gene3D" id="3.30.160.60">
    <property type="entry name" value="Classic Zinc Finger"/>
    <property type="match status" value="2"/>
</dbReference>
<dbReference type="InterPro" id="IPR050331">
    <property type="entry name" value="Zinc_finger"/>
</dbReference>
<evidence type="ECO:0000256" key="6">
    <source>
        <dbReference type="ARBA" id="ARBA00023242"/>
    </source>
</evidence>
<sequence length="282" mass="30697">MKTPGLSPSGLGPGTPSSTLIVTPELNPSPPPLFQAEGQGARVLDDLNLELNLPQFPSEGQETHGLNFNYLSPSYGAPYAGRHTTQAPSGAQYDDYFTSETLVGGPSPATDDPEFSPCDHVAVDAELATVPSTLNGAQRLTDSPWPVKQSQRGTDEHRNLTGMPPAFHALAAKHDTRLTGGAGGSGSGSLVPTGSFKATGASAAHWAAVEKRRKRDRRHQCDHCPDRFTSKQNLTNHKNSHFLLKPYKCEYCDKDYRHSRSLNRHLKKAHSIPTDRRRRRDG</sequence>
<evidence type="ECO:0000256" key="2">
    <source>
        <dbReference type="ARBA" id="ARBA00022723"/>
    </source>
</evidence>
<feature type="domain" description="C2H2-type" evidence="9">
    <location>
        <begin position="219"/>
        <end position="246"/>
    </location>
</feature>
<comment type="caution">
    <text evidence="10">The sequence shown here is derived from an EMBL/GenBank/DDBJ whole genome shotgun (WGS) entry which is preliminary data.</text>
</comment>
<evidence type="ECO:0000256" key="8">
    <source>
        <dbReference type="SAM" id="MobiDB-lite"/>
    </source>
</evidence>
<evidence type="ECO:0000259" key="9">
    <source>
        <dbReference type="PROSITE" id="PS50157"/>
    </source>
</evidence>
<dbReference type="GO" id="GO:0005634">
    <property type="term" value="C:nucleus"/>
    <property type="evidence" value="ECO:0007669"/>
    <property type="project" value="UniProtKB-SubCell"/>
</dbReference>
<dbReference type="GO" id="GO:0010468">
    <property type="term" value="P:regulation of gene expression"/>
    <property type="evidence" value="ECO:0007669"/>
    <property type="project" value="TreeGrafter"/>
</dbReference>
<accession>A0A9P5XHW5</accession>
<dbReference type="InterPro" id="IPR013087">
    <property type="entry name" value="Znf_C2H2_type"/>
</dbReference>
<keyword evidence="6" id="KW-0539">Nucleus</keyword>
<evidence type="ECO:0000313" key="11">
    <source>
        <dbReference type="Proteomes" id="UP000807342"/>
    </source>
</evidence>
<dbReference type="EMBL" id="MU151113">
    <property type="protein sequence ID" value="KAF9450056.1"/>
    <property type="molecule type" value="Genomic_DNA"/>
</dbReference>
<evidence type="ECO:0000256" key="5">
    <source>
        <dbReference type="ARBA" id="ARBA00022833"/>
    </source>
</evidence>
<keyword evidence="3" id="KW-0677">Repeat</keyword>
<keyword evidence="11" id="KW-1185">Reference proteome</keyword>
<comment type="subcellular location">
    <subcellularLocation>
        <location evidence="1">Nucleus</location>
    </subcellularLocation>
</comment>
<gene>
    <name evidence="10" type="ORF">P691DRAFT_502140</name>
</gene>
<dbReference type="PROSITE" id="PS00028">
    <property type="entry name" value="ZINC_FINGER_C2H2_1"/>
    <property type="match status" value="2"/>
</dbReference>
<dbReference type="SMART" id="SM00355">
    <property type="entry name" value="ZnF_C2H2"/>
    <property type="match status" value="2"/>
</dbReference>
<dbReference type="FunFam" id="3.30.160.60:FF:000065">
    <property type="entry name" value="B-cell CLL/lymphoma 6, member B"/>
    <property type="match status" value="1"/>
</dbReference>
<proteinExistence type="predicted"/>
<keyword evidence="2" id="KW-0479">Metal-binding</keyword>
<feature type="region of interest" description="Disordered" evidence="8">
    <location>
        <begin position="136"/>
        <end position="155"/>
    </location>
</feature>
<organism evidence="10 11">
    <name type="scientific">Macrolepiota fuliginosa MF-IS2</name>
    <dbReference type="NCBI Taxonomy" id="1400762"/>
    <lineage>
        <taxon>Eukaryota</taxon>
        <taxon>Fungi</taxon>
        <taxon>Dikarya</taxon>
        <taxon>Basidiomycota</taxon>
        <taxon>Agaricomycotina</taxon>
        <taxon>Agaricomycetes</taxon>
        <taxon>Agaricomycetidae</taxon>
        <taxon>Agaricales</taxon>
        <taxon>Agaricineae</taxon>
        <taxon>Agaricaceae</taxon>
        <taxon>Macrolepiota</taxon>
    </lineage>
</organism>
<reference evidence="10" key="1">
    <citation type="submission" date="2020-11" db="EMBL/GenBank/DDBJ databases">
        <authorList>
            <consortium name="DOE Joint Genome Institute"/>
            <person name="Ahrendt S."/>
            <person name="Riley R."/>
            <person name="Andreopoulos W."/>
            <person name="Labutti K."/>
            <person name="Pangilinan J."/>
            <person name="Ruiz-Duenas F.J."/>
            <person name="Barrasa J.M."/>
            <person name="Sanchez-Garcia M."/>
            <person name="Camarero S."/>
            <person name="Miyauchi S."/>
            <person name="Serrano A."/>
            <person name="Linde D."/>
            <person name="Babiker R."/>
            <person name="Drula E."/>
            <person name="Ayuso-Fernandez I."/>
            <person name="Pacheco R."/>
            <person name="Padilla G."/>
            <person name="Ferreira P."/>
            <person name="Barriuso J."/>
            <person name="Kellner H."/>
            <person name="Castanera R."/>
            <person name="Alfaro M."/>
            <person name="Ramirez L."/>
            <person name="Pisabarro A.G."/>
            <person name="Kuo A."/>
            <person name="Tritt A."/>
            <person name="Lipzen A."/>
            <person name="He G."/>
            <person name="Yan M."/>
            <person name="Ng V."/>
            <person name="Cullen D."/>
            <person name="Martin F."/>
            <person name="Rosso M.-N."/>
            <person name="Henrissat B."/>
            <person name="Hibbett D."/>
            <person name="Martinez A.T."/>
            <person name="Grigoriev I.V."/>
        </authorList>
    </citation>
    <scope>NUCLEOTIDE SEQUENCE</scope>
    <source>
        <strain evidence="10">MF-IS2</strain>
    </source>
</reference>
<dbReference type="InterPro" id="IPR036236">
    <property type="entry name" value="Znf_C2H2_sf"/>
</dbReference>
<feature type="region of interest" description="Disordered" evidence="8">
    <location>
        <begin position="1"/>
        <end position="36"/>
    </location>
</feature>
<dbReference type="PANTHER" id="PTHR16515">
    <property type="entry name" value="PR DOMAIN ZINC FINGER PROTEIN"/>
    <property type="match status" value="1"/>
</dbReference>
<evidence type="ECO:0000256" key="7">
    <source>
        <dbReference type="PROSITE-ProRule" id="PRU00042"/>
    </source>
</evidence>
<evidence type="ECO:0000256" key="3">
    <source>
        <dbReference type="ARBA" id="ARBA00022737"/>
    </source>
</evidence>
<name>A0A9P5XHW5_9AGAR</name>
<dbReference type="Pfam" id="PF13894">
    <property type="entry name" value="zf-C2H2_4"/>
    <property type="match status" value="1"/>
</dbReference>
<keyword evidence="5" id="KW-0862">Zinc</keyword>
<dbReference type="PANTHER" id="PTHR16515:SF66">
    <property type="entry name" value="C2H2-TYPE DOMAIN-CONTAINING PROTEIN"/>
    <property type="match status" value="1"/>
</dbReference>
<dbReference type="GO" id="GO:0008270">
    <property type="term" value="F:zinc ion binding"/>
    <property type="evidence" value="ECO:0007669"/>
    <property type="project" value="UniProtKB-KW"/>
</dbReference>
<feature type="region of interest" description="Disordered" evidence="8">
    <location>
        <begin position="263"/>
        <end position="282"/>
    </location>
</feature>
<dbReference type="OrthoDB" id="3437960at2759"/>
<dbReference type="Proteomes" id="UP000807342">
    <property type="component" value="Unassembled WGS sequence"/>
</dbReference>
<protein>
    <recommendedName>
        <fullName evidence="9">C2H2-type domain-containing protein</fullName>
    </recommendedName>
</protein>